<comment type="caution">
    <text evidence="1">The sequence shown here is derived from an EMBL/GenBank/DDBJ whole genome shotgun (WGS) entry which is preliminary data.</text>
</comment>
<protein>
    <submittedName>
        <fullName evidence="1">Uncharacterized protein</fullName>
    </submittedName>
</protein>
<reference evidence="1 2" key="1">
    <citation type="journal article" date="2020" name="BMC Genomics">
        <title>Intraspecific diversification of the crop wild relative Brassica cretica Lam. using demographic model selection.</title>
        <authorList>
            <person name="Kioukis A."/>
            <person name="Michalopoulou V.A."/>
            <person name="Briers L."/>
            <person name="Pirintsos S."/>
            <person name="Studholme D.J."/>
            <person name="Pavlidis P."/>
            <person name="Sarris P.F."/>
        </authorList>
    </citation>
    <scope>NUCLEOTIDE SEQUENCE [LARGE SCALE GENOMIC DNA]</scope>
    <source>
        <strain evidence="2">cv. PFS-1207/04</strain>
    </source>
</reference>
<name>A0ABQ7B0J6_BRACR</name>
<sequence length="153" mass="17194">MERFSAVKLAPMILMKRPYRPAPEAFASLTVSDLRTSVEGEWDKEKIRLILPQYEEDIMAIKPSISNASDRLVGWEPNEGSVVSSQLFPWILWTLRKESNKFFFNGCSVSPVDTLATAIKAAKEWDQMHKLEKGSSPLPPSITAFQHSASVIV</sequence>
<gene>
    <name evidence="1" type="ORF">DY000_02063706</name>
</gene>
<proteinExistence type="predicted"/>
<organism evidence="1 2">
    <name type="scientific">Brassica cretica</name>
    <name type="common">Mustard</name>
    <dbReference type="NCBI Taxonomy" id="69181"/>
    <lineage>
        <taxon>Eukaryota</taxon>
        <taxon>Viridiplantae</taxon>
        <taxon>Streptophyta</taxon>
        <taxon>Embryophyta</taxon>
        <taxon>Tracheophyta</taxon>
        <taxon>Spermatophyta</taxon>
        <taxon>Magnoliopsida</taxon>
        <taxon>eudicotyledons</taxon>
        <taxon>Gunneridae</taxon>
        <taxon>Pentapetalae</taxon>
        <taxon>rosids</taxon>
        <taxon>malvids</taxon>
        <taxon>Brassicales</taxon>
        <taxon>Brassicaceae</taxon>
        <taxon>Brassiceae</taxon>
        <taxon>Brassica</taxon>
    </lineage>
</organism>
<evidence type="ECO:0000313" key="2">
    <source>
        <dbReference type="Proteomes" id="UP000266723"/>
    </source>
</evidence>
<evidence type="ECO:0000313" key="1">
    <source>
        <dbReference type="EMBL" id="KAF3519819.1"/>
    </source>
</evidence>
<keyword evidence="2" id="KW-1185">Reference proteome</keyword>
<dbReference type="Proteomes" id="UP000266723">
    <property type="component" value="Unassembled WGS sequence"/>
</dbReference>
<dbReference type="EMBL" id="QGKV02001556">
    <property type="protein sequence ID" value="KAF3519819.1"/>
    <property type="molecule type" value="Genomic_DNA"/>
</dbReference>
<accession>A0ABQ7B0J6</accession>